<protein>
    <submittedName>
        <fullName evidence="1">Uncharacterized protein</fullName>
    </submittedName>
</protein>
<dbReference type="Proteomes" id="UP000242715">
    <property type="component" value="Unassembled WGS sequence"/>
</dbReference>
<evidence type="ECO:0000313" key="2">
    <source>
        <dbReference type="Proteomes" id="UP000242715"/>
    </source>
</evidence>
<evidence type="ECO:0000313" key="1">
    <source>
        <dbReference type="EMBL" id="GAU35892.1"/>
    </source>
</evidence>
<dbReference type="OrthoDB" id="407630at2759"/>
<gene>
    <name evidence="1" type="ORF">TSUD_383840</name>
</gene>
<dbReference type="AlphaFoldDB" id="A0A2Z6NGW2"/>
<keyword evidence="2" id="KW-1185">Reference proteome</keyword>
<accession>A0A2Z6NGW2</accession>
<reference evidence="2" key="1">
    <citation type="journal article" date="2017" name="Front. Plant Sci.">
        <title>Climate Clever Clovers: New Paradigm to Reduce the Environmental Footprint of Ruminants by Breeding Low Methanogenic Forages Utilizing Haplotype Variation.</title>
        <authorList>
            <person name="Kaur P."/>
            <person name="Appels R."/>
            <person name="Bayer P.E."/>
            <person name="Keeble-Gagnere G."/>
            <person name="Wang J."/>
            <person name="Hirakawa H."/>
            <person name="Shirasawa K."/>
            <person name="Vercoe P."/>
            <person name="Stefanova K."/>
            <person name="Durmic Z."/>
            <person name="Nichols P."/>
            <person name="Revell C."/>
            <person name="Isobe S.N."/>
            <person name="Edwards D."/>
            <person name="Erskine W."/>
        </authorList>
    </citation>
    <scope>NUCLEOTIDE SEQUENCE [LARGE SCALE GENOMIC DNA]</scope>
    <source>
        <strain evidence="2">cv. Daliak</strain>
    </source>
</reference>
<sequence>MLFAENKHALLHSLDVNTLNTSLDCSSGKLYVSRAITRFDISYWNISMEKFIEVGKNTRMIHIRIIRMDGTVCQPETQIRIKPLTALASMVEKVEQ</sequence>
<name>A0A2Z6NGW2_TRISU</name>
<proteinExistence type="predicted"/>
<organism evidence="1 2">
    <name type="scientific">Trifolium subterraneum</name>
    <name type="common">Subterranean clover</name>
    <dbReference type="NCBI Taxonomy" id="3900"/>
    <lineage>
        <taxon>Eukaryota</taxon>
        <taxon>Viridiplantae</taxon>
        <taxon>Streptophyta</taxon>
        <taxon>Embryophyta</taxon>
        <taxon>Tracheophyta</taxon>
        <taxon>Spermatophyta</taxon>
        <taxon>Magnoliopsida</taxon>
        <taxon>eudicotyledons</taxon>
        <taxon>Gunneridae</taxon>
        <taxon>Pentapetalae</taxon>
        <taxon>rosids</taxon>
        <taxon>fabids</taxon>
        <taxon>Fabales</taxon>
        <taxon>Fabaceae</taxon>
        <taxon>Papilionoideae</taxon>
        <taxon>50 kb inversion clade</taxon>
        <taxon>NPAAA clade</taxon>
        <taxon>Hologalegina</taxon>
        <taxon>IRL clade</taxon>
        <taxon>Trifolieae</taxon>
        <taxon>Trifolium</taxon>
    </lineage>
</organism>
<dbReference type="EMBL" id="DF973608">
    <property type="protein sequence ID" value="GAU35892.1"/>
    <property type="molecule type" value="Genomic_DNA"/>
</dbReference>